<dbReference type="SMR" id="A0A0W0DQ87"/>
<dbReference type="PROSITE" id="PS51321">
    <property type="entry name" value="TFIIS_CENTRAL"/>
    <property type="match status" value="1"/>
</dbReference>
<evidence type="ECO:0000313" key="13">
    <source>
        <dbReference type="Proteomes" id="UP000054886"/>
    </source>
</evidence>
<dbReference type="GO" id="GO:0000977">
    <property type="term" value="F:RNA polymerase II transcription regulatory region sequence-specific DNA binding"/>
    <property type="evidence" value="ECO:0007669"/>
    <property type="project" value="TreeGrafter"/>
</dbReference>
<dbReference type="Pfam" id="PF07500">
    <property type="entry name" value="TFIIS_M"/>
    <property type="match status" value="1"/>
</dbReference>
<feature type="compositionally biased region" description="Basic and acidic residues" evidence="9">
    <location>
        <begin position="374"/>
        <end position="387"/>
    </location>
</feature>
<dbReference type="PANTHER" id="PTHR11477">
    <property type="entry name" value="TRANSCRIPTION FACTOR S-II ZINC FINGER DOMAIN-CONTAINING PROTEIN"/>
    <property type="match status" value="1"/>
</dbReference>
<dbReference type="EMBL" id="LLZZ01000128">
    <property type="protein sequence ID" value="KTB01947.1"/>
    <property type="molecule type" value="Genomic_DNA"/>
</dbReference>
<dbReference type="PANTHER" id="PTHR11477:SF0">
    <property type="entry name" value="IP08861P-RELATED"/>
    <property type="match status" value="1"/>
</dbReference>
<dbReference type="GO" id="GO:0006351">
    <property type="term" value="P:DNA-templated transcription"/>
    <property type="evidence" value="ECO:0007669"/>
    <property type="project" value="InterPro"/>
</dbReference>
<keyword evidence="4" id="KW-0479">Metal-binding</keyword>
<comment type="caution">
    <text evidence="12">The sequence shown here is derived from an EMBL/GenBank/DDBJ whole genome shotgun (WGS) entry which is preliminary data.</text>
</comment>
<gene>
    <name evidence="12" type="ORF">AO440_004299</name>
</gene>
<dbReference type="VEuPathDB" id="FungiDB:CAGL0M10285g"/>
<evidence type="ECO:0000256" key="6">
    <source>
        <dbReference type="ARBA" id="ARBA00022833"/>
    </source>
</evidence>
<dbReference type="GO" id="GO:0005634">
    <property type="term" value="C:nucleus"/>
    <property type="evidence" value="ECO:0007669"/>
    <property type="project" value="TreeGrafter"/>
</dbReference>
<evidence type="ECO:0000256" key="1">
    <source>
        <dbReference type="ARBA" id="ARBA00002311"/>
    </source>
</evidence>
<dbReference type="Proteomes" id="UP000054886">
    <property type="component" value="Unassembled WGS sequence"/>
</dbReference>
<evidence type="ECO:0000256" key="2">
    <source>
        <dbReference type="ARBA" id="ARBA00011050"/>
    </source>
</evidence>
<dbReference type="Gene3D" id="3.30.40.10">
    <property type="entry name" value="Zinc/RING finger domain, C3HC4 (zinc finger)"/>
    <property type="match status" value="1"/>
</dbReference>
<dbReference type="SUPFAM" id="SSF46942">
    <property type="entry name" value="Elongation factor TFIIS domain 2"/>
    <property type="match status" value="1"/>
</dbReference>
<feature type="compositionally biased region" description="Polar residues" evidence="9">
    <location>
        <begin position="407"/>
        <end position="424"/>
    </location>
</feature>
<feature type="domain" description="PHD-type" evidence="10">
    <location>
        <begin position="44"/>
        <end position="122"/>
    </location>
</feature>
<evidence type="ECO:0000259" key="10">
    <source>
        <dbReference type="PROSITE" id="PS50016"/>
    </source>
</evidence>
<dbReference type="CDD" id="cd21542">
    <property type="entry name" value="SPOC_Bye1p-like"/>
    <property type="match status" value="1"/>
</dbReference>
<dbReference type="PROSITE" id="PS50016">
    <property type="entry name" value="ZF_PHD_2"/>
    <property type="match status" value="1"/>
</dbReference>
<dbReference type="VEuPathDB" id="FungiDB:GWK60_M10263"/>
<dbReference type="VEuPathDB" id="FungiDB:B1J91_M10285g"/>
<feature type="region of interest" description="Disordered" evidence="9">
    <location>
        <begin position="180"/>
        <end position="210"/>
    </location>
</feature>
<dbReference type="InterPro" id="IPR011011">
    <property type="entry name" value="Znf_FYVE_PHD"/>
</dbReference>
<evidence type="ECO:0000256" key="9">
    <source>
        <dbReference type="SAM" id="MobiDB-lite"/>
    </source>
</evidence>
<evidence type="ECO:0000256" key="8">
    <source>
        <dbReference type="PROSITE-ProRule" id="PRU00146"/>
    </source>
</evidence>
<sequence length="607" mass="70176">MESLRKSSRSTKGKNTYLEVLRRQEEEEYEQRVNRPKKEKVQEIVHCSPCGTTDANYVEDEDPYGEMIQCDQCDTWQHINCMLQVKDIKVPKELENSDDVDSLSKLLVNSEDKYYCDRCIYKSQLREERRAYKELNKSEMIGDNDILDEPKEHPDEYVDDQDEDQDFILSKDTANIAEVDDDEFVENDDNRVKKDKRKRKPSNSAITTTKTVPKKKARVITDDQTETETIPSEDSYAKVRTNARKMLVTLFKNYIIPDTLKNNVFEIVKGHDEQSISDEFAEEMESKLFSHCRSISNYKTLISVYTEKVRVLFSNLKDPKNLSLKEAVINRQLDLEQLVSMSATDLANPDLQSMKKKIDSQKIDSLVIPNQPLDKLKQDNSEDDHNSFEFTNPTFTKTFNPKDIHESNSNNRPYTTDSPTNSYTDEPDSMKSDSNNGVDTNDQNILNVKFKLDYNEVDLNVVGTFKFLGSTLLDENQEHKIYQAVVGDGKLIYEGRLHTKIATEYISEIKTTRAVLAYQLLPSASHREKYEQLVEFMDDLDRVLGMKPRKPYVKNMYILSSLLGKLPDILQILTTDESIAKKRIDLSRINDNDKTLYLVVVVKPEIV</sequence>
<accession>A0A0W0DQ87</accession>
<evidence type="ECO:0000259" key="11">
    <source>
        <dbReference type="PROSITE" id="PS51321"/>
    </source>
</evidence>
<keyword evidence="6" id="KW-0862">Zinc</keyword>
<dbReference type="AlphaFoldDB" id="A0A0W0DQ87"/>
<dbReference type="InterPro" id="IPR019787">
    <property type="entry name" value="Znf_PHD-finger"/>
</dbReference>
<dbReference type="SMART" id="SM00249">
    <property type="entry name" value="PHD"/>
    <property type="match status" value="1"/>
</dbReference>
<keyword evidence="7" id="KW-0539">Nucleus</keyword>
<dbReference type="GO" id="GO:0008270">
    <property type="term" value="F:zinc ion binding"/>
    <property type="evidence" value="ECO:0007669"/>
    <property type="project" value="UniProtKB-KW"/>
</dbReference>
<feature type="compositionally biased region" description="Low complexity" evidence="9">
    <location>
        <begin position="388"/>
        <end position="399"/>
    </location>
</feature>
<evidence type="ECO:0000256" key="4">
    <source>
        <dbReference type="ARBA" id="ARBA00022723"/>
    </source>
</evidence>
<evidence type="ECO:0000256" key="3">
    <source>
        <dbReference type="ARBA" id="ARBA00021616"/>
    </source>
</evidence>
<evidence type="ECO:0000256" key="5">
    <source>
        <dbReference type="ARBA" id="ARBA00022771"/>
    </source>
</evidence>
<comment type="similarity">
    <text evidence="2">Belongs to the BYE1 family.</text>
</comment>
<protein>
    <recommendedName>
        <fullName evidence="3">Transcription factor BYE1</fullName>
    </recommendedName>
</protein>
<dbReference type="InterPro" id="IPR036575">
    <property type="entry name" value="TFIIS_cen_dom_sf"/>
</dbReference>
<dbReference type="Gene3D" id="1.10.472.30">
    <property type="entry name" value="Transcription elongation factor S-II, central domain"/>
    <property type="match status" value="1"/>
</dbReference>
<feature type="domain" description="TFIIS central" evidence="11">
    <location>
        <begin position="239"/>
        <end position="374"/>
    </location>
</feature>
<dbReference type="InterPro" id="IPR003618">
    <property type="entry name" value="TFIIS_cen_dom"/>
</dbReference>
<keyword evidence="5 8" id="KW-0863">Zinc-finger</keyword>
<name>A0A0W0DQ87_CANGB</name>
<feature type="region of interest" description="Disordered" evidence="9">
    <location>
        <begin position="369"/>
        <end position="440"/>
    </location>
</feature>
<comment type="function">
    <text evidence="1">Negative regulator of transcription elongation.</text>
</comment>
<dbReference type="InterPro" id="IPR001965">
    <property type="entry name" value="Znf_PHD"/>
</dbReference>
<dbReference type="OMA" id="RTHKGDI"/>
<dbReference type="PhylomeDB" id="A0A0W0DQ87"/>
<dbReference type="InterPro" id="IPR013083">
    <property type="entry name" value="Znf_RING/FYVE/PHD"/>
</dbReference>
<dbReference type="SMART" id="SM00510">
    <property type="entry name" value="TFS2M"/>
    <property type="match status" value="1"/>
</dbReference>
<dbReference type="InterPro" id="IPR019786">
    <property type="entry name" value="Zinc_finger_PHD-type_CS"/>
</dbReference>
<evidence type="ECO:0000313" key="12">
    <source>
        <dbReference type="EMBL" id="KTB01947.1"/>
    </source>
</evidence>
<dbReference type="VEuPathDB" id="FungiDB:GVI51_M10285"/>
<dbReference type="PROSITE" id="PS01359">
    <property type="entry name" value="ZF_PHD_1"/>
    <property type="match status" value="1"/>
</dbReference>
<reference evidence="12 13" key="1">
    <citation type="submission" date="2015-10" db="EMBL/GenBank/DDBJ databases">
        <title>Draft genomes sequences of Candida glabrata isolates 1A, 1B, 2A, 2B, 3A and 3B.</title>
        <authorList>
            <person name="Haavelsrud O.E."/>
            <person name="Gaustad P."/>
        </authorList>
    </citation>
    <scope>NUCLEOTIDE SEQUENCE [LARGE SCALE GENOMIC DNA]</scope>
    <source>
        <strain evidence="12">910700640</strain>
    </source>
</reference>
<organism evidence="12 13">
    <name type="scientific">Candida glabrata</name>
    <name type="common">Yeast</name>
    <name type="synonym">Torulopsis glabrata</name>
    <dbReference type="NCBI Taxonomy" id="5478"/>
    <lineage>
        <taxon>Eukaryota</taxon>
        <taxon>Fungi</taxon>
        <taxon>Dikarya</taxon>
        <taxon>Ascomycota</taxon>
        <taxon>Saccharomycotina</taxon>
        <taxon>Saccharomycetes</taxon>
        <taxon>Saccharomycetales</taxon>
        <taxon>Saccharomycetaceae</taxon>
        <taxon>Nakaseomyces</taxon>
    </lineage>
</organism>
<evidence type="ECO:0000256" key="7">
    <source>
        <dbReference type="ARBA" id="ARBA00023242"/>
    </source>
</evidence>
<proteinExistence type="inferred from homology"/>
<dbReference type="SUPFAM" id="SSF57903">
    <property type="entry name" value="FYVE/PHD zinc finger"/>
    <property type="match status" value="1"/>
</dbReference>